<gene>
    <name evidence="2" type="ORF">QRT04_08635</name>
</gene>
<dbReference type="RefSeq" id="WP_289454811.1">
    <property type="nucleotide sequence ID" value="NZ_JAUCGQ010000001.1"/>
</dbReference>
<dbReference type="Gene3D" id="3.10.450.50">
    <property type="match status" value="1"/>
</dbReference>
<sequence>MTDNVSPGLATELAYFQAWTTEDFDVAMQYIADDIVCRTPGGPVTGAAAFRAFMEPFARSVVRAEVVAGFGEGDTAVLVYDTETTLVADAPGAEHVTVVDGRIAQMRIIFDRLPFDAARRAAG</sequence>
<name>A0ABT7SFN1_9CELL</name>
<feature type="domain" description="SnoaL-like" evidence="1">
    <location>
        <begin position="14"/>
        <end position="105"/>
    </location>
</feature>
<keyword evidence="3" id="KW-1185">Reference proteome</keyword>
<proteinExistence type="predicted"/>
<protein>
    <submittedName>
        <fullName evidence="2">Nuclear transport factor 2 family protein</fullName>
    </submittedName>
</protein>
<evidence type="ECO:0000313" key="3">
    <source>
        <dbReference type="Proteomes" id="UP001529338"/>
    </source>
</evidence>
<evidence type="ECO:0000259" key="1">
    <source>
        <dbReference type="Pfam" id="PF12680"/>
    </source>
</evidence>
<accession>A0ABT7SFN1</accession>
<organism evidence="2 3">
    <name type="scientific">Cellulomonas alba</name>
    <dbReference type="NCBI Taxonomy" id="3053467"/>
    <lineage>
        <taxon>Bacteria</taxon>
        <taxon>Bacillati</taxon>
        <taxon>Actinomycetota</taxon>
        <taxon>Actinomycetes</taxon>
        <taxon>Micrococcales</taxon>
        <taxon>Cellulomonadaceae</taxon>
        <taxon>Cellulomonas</taxon>
    </lineage>
</organism>
<reference evidence="2 3" key="1">
    <citation type="submission" date="2023-06" db="EMBL/GenBank/DDBJ databases">
        <title>Cellulomonas sp. MW4 Whole genome sequence.</title>
        <authorList>
            <person name="Park S."/>
        </authorList>
    </citation>
    <scope>NUCLEOTIDE SEQUENCE [LARGE SCALE GENOMIC DNA]</scope>
    <source>
        <strain evidence="2 3">MW4</strain>
    </source>
</reference>
<comment type="caution">
    <text evidence="2">The sequence shown here is derived from an EMBL/GenBank/DDBJ whole genome shotgun (WGS) entry which is preliminary data.</text>
</comment>
<dbReference type="SUPFAM" id="SSF54427">
    <property type="entry name" value="NTF2-like"/>
    <property type="match status" value="1"/>
</dbReference>
<evidence type="ECO:0000313" key="2">
    <source>
        <dbReference type="EMBL" id="MDM7854996.1"/>
    </source>
</evidence>
<dbReference type="InterPro" id="IPR037401">
    <property type="entry name" value="SnoaL-like"/>
</dbReference>
<dbReference type="EMBL" id="JAUCGQ010000001">
    <property type="protein sequence ID" value="MDM7854996.1"/>
    <property type="molecule type" value="Genomic_DNA"/>
</dbReference>
<dbReference type="Proteomes" id="UP001529338">
    <property type="component" value="Unassembled WGS sequence"/>
</dbReference>
<dbReference type="InterPro" id="IPR032710">
    <property type="entry name" value="NTF2-like_dom_sf"/>
</dbReference>
<dbReference type="Pfam" id="PF12680">
    <property type="entry name" value="SnoaL_2"/>
    <property type="match status" value="1"/>
</dbReference>